<feature type="chain" id="PRO_5039713728" description="DUF3887 domain-containing protein" evidence="2">
    <location>
        <begin position="20"/>
        <end position="162"/>
    </location>
</feature>
<dbReference type="AlphaFoldDB" id="A0A399J9W5"/>
<dbReference type="EMBL" id="QQXK01000030">
    <property type="protein sequence ID" value="RII41307.1"/>
    <property type="molecule type" value="Genomic_DNA"/>
</dbReference>
<evidence type="ECO:0000313" key="3">
    <source>
        <dbReference type="EMBL" id="RII41307.1"/>
    </source>
</evidence>
<evidence type="ECO:0008006" key="5">
    <source>
        <dbReference type="Google" id="ProtNLM"/>
    </source>
</evidence>
<feature type="compositionally biased region" description="Low complexity" evidence="1">
    <location>
        <begin position="44"/>
        <end position="54"/>
    </location>
</feature>
<evidence type="ECO:0000256" key="2">
    <source>
        <dbReference type="SAM" id="SignalP"/>
    </source>
</evidence>
<sequence>MLPLLLGACSASTSQPASSAASTSGAAVPSLHHDEGSDLGLEGPTGSPTPVSTPAWNKAEQERAADIAHRAAAAFVDTKVSAQIWRQNLAGFLTQDAQALYSTASNESMPYGAVTKVGAPVQDKAHPMFIDVPVQVEGGALTIKLQYNDDYTKLLVYKIDPA</sequence>
<name>A0A399J9W5_9MICC</name>
<organism evidence="3 4">
    <name type="scientific">Galactobacter valiniphilus</name>
    <dbReference type="NCBI Taxonomy" id="2676122"/>
    <lineage>
        <taxon>Bacteria</taxon>
        <taxon>Bacillati</taxon>
        <taxon>Actinomycetota</taxon>
        <taxon>Actinomycetes</taxon>
        <taxon>Micrococcales</taxon>
        <taxon>Micrococcaceae</taxon>
        <taxon>Galactobacter</taxon>
    </lineage>
</organism>
<keyword evidence="2" id="KW-0732">Signal</keyword>
<comment type="caution">
    <text evidence="3">The sequence shown here is derived from an EMBL/GenBank/DDBJ whole genome shotgun (WGS) entry which is preliminary data.</text>
</comment>
<keyword evidence="4" id="KW-1185">Reference proteome</keyword>
<protein>
    <recommendedName>
        <fullName evidence="5">DUF3887 domain-containing protein</fullName>
    </recommendedName>
</protein>
<dbReference type="Proteomes" id="UP000265419">
    <property type="component" value="Unassembled WGS sequence"/>
</dbReference>
<accession>A0A399J9W5</accession>
<reference evidence="3 4" key="1">
    <citation type="submission" date="2018-07" db="EMBL/GenBank/DDBJ databases">
        <title>Arthrobacter sp. nov., isolated from raw cow's milk with high bacterial count.</title>
        <authorList>
            <person name="Hahne J."/>
            <person name="Isele D."/>
            <person name="Lipski A."/>
        </authorList>
    </citation>
    <scope>NUCLEOTIDE SEQUENCE [LARGE SCALE GENOMIC DNA]</scope>
    <source>
        <strain evidence="3 4">JZ R-35</strain>
    </source>
</reference>
<proteinExistence type="predicted"/>
<feature type="compositionally biased region" description="Low complexity" evidence="1">
    <location>
        <begin position="14"/>
        <end position="27"/>
    </location>
</feature>
<evidence type="ECO:0000256" key="1">
    <source>
        <dbReference type="SAM" id="MobiDB-lite"/>
    </source>
</evidence>
<evidence type="ECO:0000313" key="4">
    <source>
        <dbReference type="Proteomes" id="UP000265419"/>
    </source>
</evidence>
<feature type="region of interest" description="Disordered" evidence="1">
    <location>
        <begin position="14"/>
        <end position="58"/>
    </location>
</feature>
<gene>
    <name evidence="3" type="ORF">DWB68_13270</name>
</gene>
<feature type="signal peptide" evidence="2">
    <location>
        <begin position="1"/>
        <end position="19"/>
    </location>
</feature>